<evidence type="ECO:0000256" key="4">
    <source>
        <dbReference type="ARBA" id="ARBA00022679"/>
    </source>
</evidence>
<dbReference type="EMBL" id="JAUSTY010000017">
    <property type="protein sequence ID" value="MDQ0167556.1"/>
    <property type="molecule type" value="Genomic_DNA"/>
</dbReference>
<dbReference type="GO" id="GO:0004798">
    <property type="term" value="F:dTMP kinase activity"/>
    <property type="evidence" value="ECO:0007669"/>
    <property type="project" value="UniProtKB-EC"/>
</dbReference>
<dbReference type="Gene3D" id="3.40.50.300">
    <property type="entry name" value="P-loop containing nucleotide triphosphate hydrolases"/>
    <property type="match status" value="1"/>
</dbReference>
<proteinExistence type="inferred from homology"/>
<dbReference type="CDD" id="cd01672">
    <property type="entry name" value="TMPK"/>
    <property type="match status" value="1"/>
</dbReference>
<dbReference type="NCBIfam" id="TIGR00041">
    <property type="entry name" value="DTMP_kinase"/>
    <property type="match status" value="1"/>
</dbReference>
<comment type="function">
    <text evidence="10">Phosphorylation of dTMP to form dTDP in both de novo and salvage pathways of dTTP synthesis.</text>
</comment>
<evidence type="ECO:0000313" key="13">
    <source>
        <dbReference type="Proteomes" id="UP001235840"/>
    </source>
</evidence>
<dbReference type="PANTHER" id="PTHR10344:SF4">
    <property type="entry name" value="UMP-CMP KINASE 2, MITOCHONDRIAL"/>
    <property type="match status" value="1"/>
</dbReference>
<organism evidence="12 13">
    <name type="scientific">Caldalkalibacillus horti</name>
    <dbReference type="NCBI Taxonomy" id="77523"/>
    <lineage>
        <taxon>Bacteria</taxon>
        <taxon>Bacillati</taxon>
        <taxon>Bacillota</taxon>
        <taxon>Bacilli</taxon>
        <taxon>Bacillales</taxon>
        <taxon>Bacillaceae</taxon>
        <taxon>Caldalkalibacillus</taxon>
    </lineage>
</organism>
<keyword evidence="5 10" id="KW-0545">Nucleotide biosynthesis</keyword>
<evidence type="ECO:0000256" key="6">
    <source>
        <dbReference type="ARBA" id="ARBA00022741"/>
    </source>
</evidence>
<comment type="catalytic activity">
    <reaction evidence="9 10">
        <text>dTMP + ATP = dTDP + ADP</text>
        <dbReference type="Rhea" id="RHEA:13517"/>
        <dbReference type="ChEBI" id="CHEBI:30616"/>
        <dbReference type="ChEBI" id="CHEBI:58369"/>
        <dbReference type="ChEBI" id="CHEBI:63528"/>
        <dbReference type="ChEBI" id="CHEBI:456216"/>
        <dbReference type="EC" id="2.7.4.9"/>
    </reaction>
</comment>
<dbReference type="PANTHER" id="PTHR10344">
    <property type="entry name" value="THYMIDYLATE KINASE"/>
    <property type="match status" value="1"/>
</dbReference>
<dbReference type="InterPro" id="IPR039430">
    <property type="entry name" value="Thymidylate_kin-like_dom"/>
</dbReference>
<evidence type="ECO:0000256" key="10">
    <source>
        <dbReference type="HAMAP-Rule" id="MF_00165"/>
    </source>
</evidence>
<dbReference type="RefSeq" id="WP_307396563.1">
    <property type="nucleotide sequence ID" value="NZ_BAAADK010000008.1"/>
</dbReference>
<reference evidence="12 13" key="1">
    <citation type="submission" date="2023-07" db="EMBL/GenBank/DDBJ databases">
        <title>Genomic Encyclopedia of Type Strains, Phase IV (KMG-IV): sequencing the most valuable type-strain genomes for metagenomic binning, comparative biology and taxonomic classification.</title>
        <authorList>
            <person name="Goeker M."/>
        </authorList>
    </citation>
    <scope>NUCLEOTIDE SEQUENCE [LARGE SCALE GENOMIC DNA]</scope>
    <source>
        <strain evidence="12 13">DSM 12751</strain>
    </source>
</reference>
<dbReference type="Pfam" id="PF02223">
    <property type="entry name" value="Thymidylate_kin"/>
    <property type="match status" value="1"/>
</dbReference>
<accession>A0ABT9W2S6</accession>
<feature type="domain" description="Thymidylate kinase-like" evidence="11">
    <location>
        <begin position="8"/>
        <end position="202"/>
    </location>
</feature>
<evidence type="ECO:0000256" key="7">
    <source>
        <dbReference type="ARBA" id="ARBA00022777"/>
    </source>
</evidence>
<comment type="similarity">
    <text evidence="1 10">Belongs to the thymidylate kinase family.</text>
</comment>
<protein>
    <recommendedName>
        <fullName evidence="3 10">Thymidylate kinase</fullName>
        <ecNumber evidence="2 10">2.7.4.9</ecNumber>
    </recommendedName>
    <alternativeName>
        <fullName evidence="10">dTMP kinase</fullName>
    </alternativeName>
</protein>
<evidence type="ECO:0000256" key="1">
    <source>
        <dbReference type="ARBA" id="ARBA00009776"/>
    </source>
</evidence>
<feature type="binding site" evidence="10">
    <location>
        <begin position="10"/>
        <end position="17"/>
    </location>
    <ligand>
        <name>ATP</name>
        <dbReference type="ChEBI" id="CHEBI:30616"/>
    </ligand>
</feature>
<name>A0ABT9W2S6_9BACI</name>
<evidence type="ECO:0000313" key="12">
    <source>
        <dbReference type="EMBL" id="MDQ0167556.1"/>
    </source>
</evidence>
<dbReference type="Proteomes" id="UP001235840">
    <property type="component" value="Unassembled WGS sequence"/>
</dbReference>
<evidence type="ECO:0000259" key="11">
    <source>
        <dbReference type="Pfam" id="PF02223"/>
    </source>
</evidence>
<dbReference type="InterPro" id="IPR018094">
    <property type="entry name" value="Thymidylate_kinase"/>
</dbReference>
<dbReference type="SUPFAM" id="SSF52540">
    <property type="entry name" value="P-loop containing nucleoside triphosphate hydrolases"/>
    <property type="match status" value="1"/>
</dbReference>
<evidence type="ECO:0000256" key="2">
    <source>
        <dbReference type="ARBA" id="ARBA00012980"/>
    </source>
</evidence>
<evidence type="ECO:0000256" key="5">
    <source>
        <dbReference type="ARBA" id="ARBA00022727"/>
    </source>
</evidence>
<comment type="caution">
    <text evidence="12">The sequence shown here is derived from an EMBL/GenBank/DDBJ whole genome shotgun (WGS) entry which is preliminary data.</text>
</comment>
<dbReference type="EC" id="2.7.4.9" evidence="2 10"/>
<sequence>MRGLFITFEGPDGSGKSTQLQRMASYLNAQLYDVLTTREPGGTAISDQIRRIVLDPEHPEMAEQTEVLLYAASRAQHVQEKIKPALEQGKMVLCDRFVDASIAYQGFGLGFGEQTVQQINDFATGGLTPDRTYMIDVAPELSRERMNTRTTQEFTQELDRIEQKELEYHARVRQGFQTLAKQHQRIMLIDGNQSIESIHQLIVQDLLNLIKARTDSHS</sequence>
<evidence type="ECO:0000256" key="8">
    <source>
        <dbReference type="ARBA" id="ARBA00022840"/>
    </source>
</evidence>
<dbReference type="HAMAP" id="MF_00165">
    <property type="entry name" value="Thymidylate_kinase"/>
    <property type="match status" value="1"/>
</dbReference>
<dbReference type="InterPro" id="IPR027417">
    <property type="entry name" value="P-loop_NTPase"/>
</dbReference>
<keyword evidence="8 10" id="KW-0067">ATP-binding</keyword>
<keyword evidence="4 10" id="KW-0808">Transferase</keyword>
<evidence type="ECO:0000256" key="3">
    <source>
        <dbReference type="ARBA" id="ARBA00017144"/>
    </source>
</evidence>
<keyword evidence="13" id="KW-1185">Reference proteome</keyword>
<gene>
    <name evidence="10" type="primary">tmk</name>
    <name evidence="12" type="ORF">J2S11_003481</name>
</gene>
<keyword evidence="7 10" id="KW-0418">Kinase</keyword>
<evidence type="ECO:0000256" key="9">
    <source>
        <dbReference type="ARBA" id="ARBA00048743"/>
    </source>
</evidence>
<keyword evidence="6 10" id="KW-0547">Nucleotide-binding</keyword>